<comment type="subcellular location">
    <subcellularLocation>
        <location evidence="1">Membrane</location>
        <topology evidence="1">Multi-pass membrane protein</topology>
    </subcellularLocation>
</comment>
<feature type="transmembrane region" description="Helical" evidence="9">
    <location>
        <begin position="171"/>
        <end position="189"/>
    </location>
</feature>
<sequence>MERKRSSRHRQRYRKRKTTCDKIKDFIREFIAFMFSNVGIIGLVVGYTICGAFMFQAIEGTEASDDREEAIKDIHSARSKTRDRLWEITQKFNVLEEEAWREQAASEVLKFQMEVIDAINKGYDGVDDVKDLSETSQWSFSGAFLYSLTVITTIGYGNVAPKTEWGKVATIFYAIIGMPLFLLYLSNIGDILAKSFKWSYAKCCLCRGCGSNRDSRSVSPENSVAVQVPEIIDETDEQYEESHIESTLGDSVKDDTITVPVTLCLAIMVGYVCGGAILFSKWEDWDFLDGSYFCFISLSTIGFGDIVPGDQIYASKGLDMSFIFCSMYLMLGMAIIAMCFNLMQEEVIHKFRSCVKAVKNCCSCSGARDDDVDTAPIE</sequence>
<dbReference type="GO" id="GO:0015271">
    <property type="term" value="F:outward rectifier potassium channel activity"/>
    <property type="evidence" value="ECO:0007669"/>
    <property type="project" value="TreeGrafter"/>
</dbReference>
<evidence type="ECO:0000259" key="10">
    <source>
        <dbReference type="Pfam" id="PF07885"/>
    </source>
</evidence>
<evidence type="ECO:0000256" key="7">
    <source>
        <dbReference type="ARBA" id="ARBA00023303"/>
    </source>
</evidence>
<dbReference type="FunFam" id="1.10.287.70:FF:000155">
    <property type="entry name" value="potassium channel subfamily K member 16"/>
    <property type="match status" value="1"/>
</dbReference>
<evidence type="ECO:0000256" key="9">
    <source>
        <dbReference type="SAM" id="Phobius"/>
    </source>
</evidence>
<dbReference type="Proteomes" id="UP000494165">
    <property type="component" value="Unassembled WGS sequence"/>
</dbReference>
<dbReference type="PANTHER" id="PTHR11003">
    <property type="entry name" value="POTASSIUM CHANNEL, SUBFAMILY K"/>
    <property type="match status" value="1"/>
</dbReference>
<keyword evidence="12" id="KW-1185">Reference proteome</keyword>
<protein>
    <recommendedName>
        <fullName evidence="10">Potassium channel domain-containing protein</fullName>
    </recommendedName>
</protein>
<proteinExistence type="inferred from homology"/>
<evidence type="ECO:0000256" key="8">
    <source>
        <dbReference type="RuleBase" id="RU003857"/>
    </source>
</evidence>
<feature type="transmembrane region" description="Helical" evidence="9">
    <location>
        <begin position="291"/>
        <end position="309"/>
    </location>
</feature>
<dbReference type="InterPro" id="IPR013099">
    <property type="entry name" value="K_chnl_dom"/>
</dbReference>
<dbReference type="GO" id="GO:0022841">
    <property type="term" value="F:potassium ion leak channel activity"/>
    <property type="evidence" value="ECO:0007669"/>
    <property type="project" value="TreeGrafter"/>
</dbReference>
<feature type="transmembrane region" description="Helical" evidence="9">
    <location>
        <begin position="321"/>
        <end position="343"/>
    </location>
</feature>
<dbReference type="EMBL" id="CADEPI010000046">
    <property type="protein sequence ID" value="CAB3369531.1"/>
    <property type="molecule type" value="Genomic_DNA"/>
</dbReference>
<evidence type="ECO:0000256" key="2">
    <source>
        <dbReference type="ARBA" id="ARBA00022448"/>
    </source>
</evidence>
<evidence type="ECO:0000313" key="12">
    <source>
        <dbReference type="Proteomes" id="UP000494165"/>
    </source>
</evidence>
<name>A0A8S1CMX7_9INSE</name>
<dbReference type="Pfam" id="PF07885">
    <property type="entry name" value="Ion_trans_2"/>
    <property type="match status" value="2"/>
</dbReference>
<keyword evidence="2 8" id="KW-0813">Transport</keyword>
<keyword evidence="5 8" id="KW-0406">Ion transport</keyword>
<dbReference type="GO" id="GO:0030322">
    <property type="term" value="P:stabilization of membrane potential"/>
    <property type="evidence" value="ECO:0007669"/>
    <property type="project" value="TreeGrafter"/>
</dbReference>
<comment type="similarity">
    <text evidence="8">Belongs to the two pore domain potassium channel (TC 1.A.1.8) family.</text>
</comment>
<keyword evidence="3 8" id="KW-0812">Transmembrane</keyword>
<organism evidence="11 12">
    <name type="scientific">Cloeon dipterum</name>
    <dbReference type="NCBI Taxonomy" id="197152"/>
    <lineage>
        <taxon>Eukaryota</taxon>
        <taxon>Metazoa</taxon>
        <taxon>Ecdysozoa</taxon>
        <taxon>Arthropoda</taxon>
        <taxon>Hexapoda</taxon>
        <taxon>Insecta</taxon>
        <taxon>Pterygota</taxon>
        <taxon>Palaeoptera</taxon>
        <taxon>Ephemeroptera</taxon>
        <taxon>Pisciforma</taxon>
        <taxon>Baetidae</taxon>
        <taxon>Cloeon</taxon>
    </lineage>
</organism>
<dbReference type="OrthoDB" id="297496at2759"/>
<keyword evidence="4 9" id="KW-1133">Transmembrane helix</keyword>
<comment type="caution">
    <text evidence="11">The sequence shown here is derived from an EMBL/GenBank/DDBJ whole genome shotgun (WGS) entry which is preliminary data.</text>
</comment>
<feature type="transmembrane region" description="Helical" evidence="9">
    <location>
        <begin position="138"/>
        <end position="159"/>
    </location>
</feature>
<dbReference type="GO" id="GO:0005886">
    <property type="term" value="C:plasma membrane"/>
    <property type="evidence" value="ECO:0007669"/>
    <property type="project" value="TreeGrafter"/>
</dbReference>
<evidence type="ECO:0000313" key="11">
    <source>
        <dbReference type="EMBL" id="CAB3369531.1"/>
    </source>
</evidence>
<keyword evidence="7 8" id="KW-0407">Ion channel</keyword>
<feature type="domain" description="Potassium channel" evidence="10">
    <location>
        <begin position="135"/>
        <end position="193"/>
    </location>
</feature>
<feature type="domain" description="Potassium channel" evidence="10">
    <location>
        <begin position="267"/>
        <end position="346"/>
    </location>
</feature>
<evidence type="ECO:0000256" key="4">
    <source>
        <dbReference type="ARBA" id="ARBA00022989"/>
    </source>
</evidence>
<dbReference type="PANTHER" id="PTHR11003:SF352">
    <property type="entry name" value="BCDNA.GH04802-RELATED"/>
    <property type="match status" value="1"/>
</dbReference>
<dbReference type="Gene3D" id="1.10.287.70">
    <property type="match status" value="1"/>
</dbReference>
<feature type="transmembrane region" description="Helical" evidence="9">
    <location>
        <begin position="30"/>
        <end position="55"/>
    </location>
</feature>
<dbReference type="InterPro" id="IPR003280">
    <property type="entry name" value="2pore_dom_K_chnl"/>
</dbReference>
<evidence type="ECO:0000256" key="3">
    <source>
        <dbReference type="ARBA" id="ARBA00022692"/>
    </source>
</evidence>
<accession>A0A8S1CMX7</accession>
<evidence type="ECO:0000256" key="5">
    <source>
        <dbReference type="ARBA" id="ARBA00023065"/>
    </source>
</evidence>
<keyword evidence="6 9" id="KW-0472">Membrane</keyword>
<evidence type="ECO:0000256" key="6">
    <source>
        <dbReference type="ARBA" id="ARBA00023136"/>
    </source>
</evidence>
<reference evidence="11 12" key="1">
    <citation type="submission" date="2020-04" db="EMBL/GenBank/DDBJ databases">
        <authorList>
            <person name="Alioto T."/>
            <person name="Alioto T."/>
            <person name="Gomez Garrido J."/>
        </authorList>
    </citation>
    <scope>NUCLEOTIDE SEQUENCE [LARGE SCALE GENOMIC DNA]</scope>
</reference>
<gene>
    <name evidence="11" type="ORF">CLODIP_2_CD02662</name>
</gene>
<dbReference type="PRINTS" id="PR01333">
    <property type="entry name" value="2POREKCHANEL"/>
</dbReference>
<dbReference type="SUPFAM" id="SSF81324">
    <property type="entry name" value="Voltage-gated potassium channels"/>
    <property type="match status" value="2"/>
</dbReference>
<evidence type="ECO:0000256" key="1">
    <source>
        <dbReference type="ARBA" id="ARBA00004141"/>
    </source>
</evidence>
<feature type="transmembrane region" description="Helical" evidence="9">
    <location>
        <begin position="257"/>
        <end position="279"/>
    </location>
</feature>
<dbReference type="AlphaFoldDB" id="A0A8S1CMX7"/>